<gene>
    <name evidence="9" type="ORF">A994_07636</name>
</gene>
<dbReference type="OrthoDB" id="67940at2157"/>
<dbReference type="Gene3D" id="3.60.21.10">
    <property type="match status" value="1"/>
</dbReference>
<dbReference type="AlphaFoldDB" id="K2QC65"/>
<feature type="domain" description="Calcineurin-like phosphoesterase" evidence="7">
    <location>
        <begin position="140"/>
        <end position="283"/>
    </location>
</feature>
<keyword evidence="10" id="KW-1185">Reference proteome</keyword>
<evidence type="ECO:0000256" key="1">
    <source>
        <dbReference type="ARBA" id="ARBA00022475"/>
    </source>
</evidence>
<dbReference type="PANTHER" id="PTHR34990">
    <property type="entry name" value="UDP-2,3-DIACYLGLUCOSAMINE HYDROLASE-RELATED"/>
    <property type="match status" value="1"/>
</dbReference>
<keyword evidence="4" id="KW-0732">Signal</keyword>
<dbReference type="Proteomes" id="UP000007360">
    <property type="component" value="Unassembled WGS sequence"/>
</dbReference>
<dbReference type="Gene3D" id="2.60.40.1220">
    <property type="match status" value="1"/>
</dbReference>
<dbReference type="InterPro" id="IPR014755">
    <property type="entry name" value="Cu-Rt/internalin_Ig-like"/>
</dbReference>
<organism evidence="9 10">
    <name type="scientific">Methanobacterium formicicum (strain DSM 3637 / PP1)</name>
    <dbReference type="NCBI Taxonomy" id="1204725"/>
    <lineage>
        <taxon>Archaea</taxon>
        <taxon>Methanobacteriati</taxon>
        <taxon>Methanobacteriota</taxon>
        <taxon>Methanomada group</taxon>
        <taxon>Methanobacteria</taxon>
        <taxon>Methanobacteriales</taxon>
        <taxon>Methanobacteriaceae</taxon>
        <taxon>Methanobacterium</taxon>
    </lineage>
</organism>
<dbReference type="SUPFAM" id="SSF56300">
    <property type="entry name" value="Metallo-dependent phosphatases"/>
    <property type="match status" value="1"/>
</dbReference>
<evidence type="ECO:0000256" key="3">
    <source>
        <dbReference type="ARBA" id="ARBA00022723"/>
    </source>
</evidence>
<feature type="domain" description="SbsA Ig-like" evidence="8">
    <location>
        <begin position="29"/>
        <end position="114"/>
    </location>
</feature>
<evidence type="ECO:0000256" key="6">
    <source>
        <dbReference type="ARBA" id="ARBA00023211"/>
    </source>
</evidence>
<keyword evidence="1" id="KW-1003">Cell membrane</keyword>
<evidence type="ECO:0000313" key="9">
    <source>
        <dbReference type="EMBL" id="EKF85586.1"/>
    </source>
</evidence>
<accession>K2QC65</accession>
<evidence type="ECO:0000259" key="8">
    <source>
        <dbReference type="Pfam" id="PF13205"/>
    </source>
</evidence>
<name>K2QC65_METFP</name>
<proteinExistence type="predicted"/>
<dbReference type="GO" id="GO:0016020">
    <property type="term" value="C:membrane"/>
    <property type="evidence" value="ECO:0007669"/>
    <property type="project" value="GOC"/>
</dbReference>
<dbReference type="Pfam" id="PF00149">
    <property type="entry name" value="Metallophos"/>
    <property type="match status" value="1"/>
</dbReference>
<dbReference type="InterPro" id="IPR004843">
    <property type="entry name" value="Calcineurin-like_PHP"/>
</dbReference>
<dbReference type="GO" id="GO:0046872">
    <property type="term" value="F:metal ion binding"/>
    <property type="evidence" value="ECO:0007669"/>
    <property type="project" value="UniProtKB-KW"/>
</dbReference>
<keyword evidence="6" id="KW-0464">Manganese</keyword>
<evidence type="ECO:0000256" key="5">
    <source>
        <dbReference type="ARBA" id="ARBA00023136"/>
    </source>
</evidence>
<sequence length="531" mass="60164">MNPEQIVKTFNVKTNIPFSDKTEDPSVIDISGRINIQFSEELDMSTVPDGIKLYKVKPDGTQQDVDVKINVDENSPSVLYINKSEAISEGEEYKLSVTRKVKSVNGTSLNEDFVNYFVVDYSFNLESEGIPDLNNERNLILCISDLHLGANDSYAELTKNREALVNFLEQVKNSPNVKELVIAGDLIDEWFIPMHLDTFNGKTQRDFTKAVASNNKSVMDAFNNIIKEGKVKLTYVPGNHDLLINSEDIQSILPGISEARDVRGLGAYTPSDFPEVIIEHGHRYNFYCAPDYSNRALTQTDTILPPGYFFTRMATSSVIQGRPKLDVTFPPVNKNELGEVQFLYFLYWNVWKGLITDFPVNQGLDEKVINTQIDGFTDYYAINDVLPYQNSEDDYIDVNLYKGIVETWDERQDKNLVNVKIPTDEAVLKGAFASHLDDQSHVQFFKNPDSDKKIVIFGHSHEARVITSFNEKQEKQVYVNSGTWVDLNKCTMTFVAIIPPQGEDLSLTFVNLYQYSPSGDIKKLKSEALQI</sequence>
<evidence type="ECO:0000256" key="2">
    <source>
        <dbReference type="ARBA" id="ARBA00022519"/>
    </source>
</evidence>
<dbReference type="EMBL" id="AMPO01000006">
    <property type="protein sequence ID" value="EKF85586.1"/>
    <property type="molecule type" value="Genomic_DNA"/>
</dbReference>
<dbReference type="RefSeq" id="WP_004030837.1">
    <property type="nucleotide sequence ID" value="NZ_AMPO01000006.1"/>
</dbReference>
<reference evidence="9 10" key="1">
    <citation type="journal article" date="2012" name="J. Bacteriol.">
        <title>Draft genome sequence of Methanobacterium formicicum DSM 3637, an archaebacterium isolated from the methane producer amoeba Pelomyxa palustris.</title>
        <authorList>
            <person name="Gutierrez G."/>
        </authorList>
    </citation>
    <scope>NUCLEOTIDE SEQUENCE [LARGE SCALE GENOMIC DNA]</scope>
    <source>
        <strain evidence="10">DSM 3637 / PP1</strain>
    </source>
</reference>
<evidence type="ECO:0000313" key="10">
    <source>
        <dbReference type="Proteomes" id="UP000007360"/>
    </source>
</evidence>
<keyword evidence="2" id="KW-0997">Cell inner membrane</keyword>
<keyword evidence="5" id="KW-0472">Membrane</keyword>
<evidence type="ECO:0000256" key="4">
    <source>
        <dbReference type="ARBA" id="ARBA00022729"/>
    </source>
</evidence>
<dbReference type="GO" id="GO:0009245">
    <property type="term" value="P:lipid A biosynthetic process"/>
    <property type="evidence" value="ECO:0007669"/>
    <property type="project" value="TreeGrafter"/>
</dbReference>
<evidence type="ECO:0000259" key="7">
    <source>
        <dbReference type="Pfam" id="PF00149"/>
    </source>
</evidence>
<dbReference type="InterPro" id="IPR029052">
    <property type="entry name" value="Metallo-depent_PP-like"/>
</dbReference>
<dbReference type="PATRIC" id="fig|1204725.3.peg.1532"/>
<keyword evidence="3" id="KW-0479">Metal-binding</keyword>
<dbReference type="InterPro" id="IPR043461">
    <property type="entry name" value="LpxH-like"/>
</dbReference>
<comment type="caution">
    <text evidence="9">The sequence shown here is derived from an EMBL/GenBank/DDBJ whole genome shotgun (WGS) entry which is preliminary data.</text>
</comment>
<protein>
    <submittedName>
        <fullName evidence="9">Metallophosphoesterase</fullName>
    </submittedName>
</protein>
<dbReference type="GO" id="GO:0008758">
    <property type="term" value="F:UDP-2,3-diacylglucosamine hydrolase activity"/>
    <property type="evidence" value="ECO:0007669"/>
    <property type="project" value="TreeGrafter"/>
</dbReference>
<dbReference type="InterPro" id="IPR032812">
    <property type="entry name" value="SbsA_Ig"/>
</dbReference>
<dbReference type="Pfam" id="PF13205">
    <property type="entry name" value="Big_5"/>
    <property type="match status" value="1"/>
</dbReference>